<organism evidence="2 3">
    <name type="scientific">Paraburkholderia aspalathi</name>
    <dbReference type="NCBI Taxonomy" id="1324617"/>
    <lineage>
        <taxon>Bacteria</taxon>
        <taxon>Pseudomonadati</taxon>
        <taxon>Pseudomonadota</taxon>
        <taxon>Betaproteobacteria</taxon>
        <taxon>Burkholderiales</taxon>
        <taxon>Burkholderiaceae</taxon>
        <taxon>Paraburkholderia</taxon>
    </lineage>
</organism>
<feature type="domain" description="UspA" evidence="1">
    <location>
        <begin position="84"/>
        <end position="200"/>
    </location>
</feature>
<dbReference type="SUPFAM" id="SSF52402">
    <property type="entry name" value="Adenine nucleotide alpha hydrolases-like"/>
    <property type="match status" value="1"/>
</dbReference>
<dbReference type="OrthoDB" id="8564780at2"/>
<dbReference type="InterPro" id="IPR014729">
    <property type="entry name" value="Rossmann-like_a/b/a_fold"/>
</dbReference>
<evidence type="ECO:0000259" key="1">
    <source>
        <dbReference type="Pfam" id="PF00582"/>
    </source>
</evidence>
<dbReference type="CDD" id="cd00293">
    <property type="entry name" value="USP-like"/>
    <property type="match status" value="1"/>
</dbReference>
<name>A0A1I7EGA2_9BURK</name>
<dbReference type="InterPro" id="IPR006016">
    <property type="entry name" value="UspA"/>
</dbReference>
<dbReference type="Gene3D" id="3.40.50.620">
    <property type="entry name" value="HUPs"/>
    <property type="match status" value="1"/>
</dbReference>
<dbReference type="RefSeq" id="WP_093640093.1">
    <property type="nucleotide sequence ID" value="NZ_FPBH01000019.1"/>
</dbReference>
<dbReference type="Proteomes" id="UP000198844">
    <property type="component" value="Unassembled WGS sequence"/>
</dbReference>
<evidence type="ECO:0000313" key="2">
    <source>
        <dbReference type="EMBL" id="SFU22946.1"/>
    </source>
</evidence>
<dbReference type="EMBL" id="FPBH01000019">
    <property type="protein sequence ID" value="SFU22946.1"/>
    <property type="molecule type" value="Genomic_DNA"/>
</dbReference>
<proteinExistence type="predicted"/>
<gene>
    <name evidence="2" type="ORF">SAMN05192563_1019127</name>
</gene>
<accession>A0A1I7EGA2</accession>
<evidence type="ECO:0000313" key="3">
    <source>
        <dbReference type="Proteomes" id="UP000198844"/>
    </source>
</evidence>
<reference evidence="2 3" key="1">
    <citation type="submission" date="2016-10" db="EMBL/GenBank/DDBJ databases">
        <authorList>
            <person name="de Groot N.N."/>
        </authorList>
    </citation>
    <scope>NUCLEOTIDE SEQUENCE [LARGE SCALE GENOMIC DNA]</scope>
    <source>
        <strain evidence="2 3">LMG 27731</strain>
    </source>
</reference>
<dbReference type="Pfam" id="PF00582">
    <property type="entry name" value="Usp"/>
    <property type="match status" value="1"/>
</dbReference>
<protein>
    <submittedName>
        <fullName evidence="2">Nucleotide-binding universal stress protein, UspA family</fullName>
    </submittedName>
</protein>
<sequence length="225" mass="24410">MEWAYNQGIGIPQIELPDLVGSESSLSERLGLRFYSTTENSLSGEKKPCVVLEYLIGQRCCGKGRTAATPFITRFEDPMPDHFNLLVYYDGSPESRLALLRVTRLGCALTATVHVLSVVDIGSAVGCSVGYLSDMACSQMEGAAKQVLEEALDHLRESGTVARGYVVAGNVVDSMARYAGLLNADLLVLGHRNPRGLARWWSQPSNHTELVKRAAGRAVITVPLD</sequence>
<dbReference type="AlphaFoldDB" id="A0A1I7EGA2"/>